<dbReference type="EMBL" id="JAFMYV010000002">
    <property type="protein sequence ID" value="MBO0935814.1"/>
    <property type="molecule type" value="Genomic_DNA"/>
</dbReference>
<dbReference type="AlphaFoldDB" id="A0A939K211"/>
<keyword evidence="3" id="KW-1185">Reference proteome</keyword>
<sequence length="226" mass="24047">MKTATQMVLFFVLLPQLANSQSVWGGAGFLFGGQSVWPGSASAMHQLNPAIRSAGNDGYPMVGAEAYIRVNRWLIGATASSLTNKPLSAAGAQPRLESSASNAHLWVGWVAWQSRRTKLYPSVGPGYNSLNVNAIQTDGTVETSVLDGFATDLGLTVDWHIVSTGNDPLLLAGPLLSLRVGYRLTTASATWHGDRPMSTTLVASRYSPHGFYITLGIGGGGFRRKP</sequence>
<accession>A0A939K211</accession>
<evidence type="ECO:0000313" key="3">
    <source>
        <dbReference type="Proteomes" id="UP000664034"/>
    </source>
</evidence>
<evidence type="ECO:0000256" key="1">
    <source>
        <dbReference type="SAM" id="SignalP"/>
    </source>
</evidence>
<organism evidence="2 3">
    <name type="scientific">Fibrella rubiginis</name>
    <dbReference type="NCBI Taxonomy" id="2817060"/>
    <lineage>
        <taxon>Bacteria</taxon>
        <taxon>Pseudomonadati</taxon>
        <taxon>Bacteroidota</taxon>
        <taxon>Cytophagia</taxon>
        <taxon>Cytophagales</taxon>
        <taxon>Spirosomataceae</taxon>
        <taxon>Fibrella</taxon>
    </lineage>
</organism>
<evidence type="ECO:0008006" key="4">
    <source>
        <dbReference type="Google" id="ProtNLM"/>
    </source>
</evidence>
<feature type="chain" id="PRO_5036699625" description="Outer membrane protein beta-barrel domain-containing protein" evidence="1">
    <location>
        <begin position="21"/>
        <end position="226"/>
    </location>
</feature>
<feature type="signal peptide" evidence="1">
    <location>
        <begin position="1"/>
        <end position="20"/>
    </location>
</feature>
<dbReference type="Proteomes" id="UP000664034">
    <property type="component" value="Unassembled WGS sequence"/>
</dbReference>
<gene>
    <name evidence="2" type="ORF">J2I47_04570</name>
</gene>
<dbReference type="RefSeq" id="WP_207363377.1">
    <property type="nucleotide sequence ID" value="NZ_JAFMYV010000002.1"/>
</dbReference>
<proteinExistence type="predicted"/>
<keyword evidence="1" id="KW-0732">Signal</keyword>
<protein>
    <recommendedName>
        <fullName evidence="4">Outer membrane protein beta-barrel domain-containing protein</fullName>
    </recommendedName>
</protein>
<comment type="caution">
    <text evidence="2">The sequence shown here is derived from an EMBL/GenBank/DDBJ whole genome shotgun (WGS) entry which is preliminary data.</text>
</comment>
<name>A0A939K211_9BACT</name>
<reference evidence="2" key="1">
    <citation type="submission" date="2021-03" db="EMBL/GenBank/DDBJ databases">
        <title>Fibrella sp. HMF5335 genome sequencing and assembly.</title>
        <authorList>
            <person name="Kang H."/>
            <person name="Kim H."/>
            <person name="Bae S."/>
            <person name="Joh K."/>
        </authorList>
    </citation>
    <scope>NUCLEOTIDE SEQUENCE</scope>
    <source>
        <strain evidence="2">HMF5335</strain>
    </source>
</reference>
<evidence type="ECO:0000313" key="2">
    <source>
        <dbReference type="EMBL" id="MBO0935814.1"/>
    </source>
</evidence>